<dbReference type="RefSeq" id="WP_127693618.1">
    <property type="nucleotide sequence ID" value="NZ_SACQ01000002.1"/>
</dbReference>
<dbReference type="Pfam" id="PF02527">
    <property type="entry name" value="GidB"/>
    <property type="match status" value="1"/>
</dbReference>
<feature type="binding site" evidence="6">
    <location>
        <position position="143"/>
    </location>
    <ligand>
        <name>S-adenosyl-L-methionine</name>
        <dbReference type="ChEBI" id="CHEBI:59789"/>
    </ligand>
</feature>
<dbReference type="SUPFAM" id="SSF53335">
    <property type="entry name" value="S-adenosyl-L-methionine-dependent methyltransferases"/>
    <property type="match status" value="1"/>
</dbReference>
<keyword evidence="2 6" id="KW-0698">rRNA processing</keyword>
<dbReference type="GO" id="GO:0070043">
    <property type="term" value="F:rRNA (guanine-N7-)-methyltransferase activity"/>
    <property type="evidence" value="ECO:0007669"/>
    <property type="project" value="UniProtKB-UniRule"/>
</dbReference>
<evidence type="ECO:0000256" key="4">
    <source>
        <dbReference type="ARBA" id="ARBA00022679"/>
    </source>
</evidence>
<name>A0A437QBI6_9GAMM</name>
<accession>A0A437QBI6</accession>
<protein>
    <recommendedName>
        <fullName evidence="6">Ribosomal RNA small subunit methyltransferase G</fullName>
        <ecNumber evidence="6">2.1.1.170</ecNumber>
    </recommendedName>
    <alternativeName>
        <fullName evidence="6">16S rRNA 7-methylguanosine methyltransferase</fullName>
        <shortName evidence="6">16S rRNA m7G methyltransferase</shortName>
    </alternativeName>
</protein>
<dbReference type="AlphaFoldDB" id="A0A437QBI6"/>
<dbReference type="InterPro" id="IPR003682">
    <property type="entry name" value="rRNA_ssu_MeTfrase_G"/>
</dbReference>
<dbReference type="NCBIfam" id="TIGR00138">
    <property type="entry name" value="rsmG_gidB"/>
    <property type="match status" value="1"/>
</dbReference>
<keyword evidence="3 6" id="KW-0489">Methyltransferase</keyword>
<comment type="similarity">
    <text evidence="6">Belongs to the methyltransferase superfamily. RNA methyltransferase RsmG family.</text>
</comment>
<keyword evidence="5 6" id="KW-0949">S-adenosyl-L-methionine</keyword>
<evidence type="ECO:0000256" key="3">
    <source>
        <dbReference type="ARBA" id="ARBA00022603"/>
    </source>
</evidence>
<dbReference type="Gene3D" id="3.40.50.150">
    <property type="entry name" value="Vaccinia Virus protein VP39"/>
    <property type="match status" value="1"/>
</dbReference>
<comment type="catalytic activity">
    <reaction evidence="6">
        <text>guanosine(527) in 16S rRNA + S-adenosyl-L-methionine = N(7)-methylguanosine(527) in 16S rRNA + S-adenosyl-L-homocysteine</text>
        <dbReference type="Rhea" id="RHEA:42732"/>
        <dbReference type="Rhea" id="RHEA-COMP:10209"/>
        <dbReference type="Rhea" id="RHEA-COMP:10210"/>
        <dbReference type="ChEBI" id="CHEBI:57856"/>
        <dbReference type="ChEBI" id="CHEBI:59789"/>
        <dbReference type="ChEBI" id="CHEBI:74269"/>
        <dbReference type="ChEBI" id="CHEBI:74480"/>
        <dbReference type="EC" id="2.1.1.170"/>
    </reaction>
</comment>
<dbReference type="InterPro" id="IPR029063">
    <property type="entry name" value="SAM-dependent_MTases_sf"/>
</dbReference>
<feature type="binding site" evidence="6">
    <location>
        <begin position="129"/>
        <end position="130"/>
    </location>
    <ligand>
        <name>S-adenosyl-L-methionine</name>
        <dbReference type="ChEBI" id="CHEBI:59789"/>
    </ligand>
</feature>
<sequence>MDLMSLRALLEQQATALSLNLTDQQIDQLINYLELLIKWNKAYNLTAVRDPSEMVSRHLVDSLSVVPFVRGPRIIDVGSGPGLPGIPLAICLPNVRVVTLDSNGKKTRFQNHVKVTLGLDNLAIINGRAEECDEPAFPEVISRAFASLEDMITWTQQLCADDGVFLAMKGQYPDEELAALPAGFELKESHPLLVPGTDGTRHLLVLGRE</sequence>
<proteinExistence type="inferred from homology"/>
<reference evidence="7 8" key="1">
    <citation type="submission" date="2019-01" db="EMBL/GenBank/DDBJ databases">
        <authorList>
            <person name="Chen W.-M."/>
        </authorList>
    </citation>
    <scope>NUCLEOTIDE SEQUENCE [LARGE SCALE GENOMIC DNA]</scope>
    <source>
        <strain evidence="7 8">HPM-16</strain>
    </source>
</reference>
<dbReference type="Proteomes" id="UP000282818">
    <property type="component" value="Unassembled WGS sequence"/>
</dbReference>
<evidence type="ECO:0000256" key="2">
    <source>
        <dbReference type="ARBA" id="ARBA00022552"/>
    </source>
</evidence>
<dbReference type="EC" id="2.1.1.170" evidence="6"/>
<comment type="caution">
    <text evidence="6">Lacks conserved residue(s) required for the propagation of feature annotation.</text>
</comment>
<organism evidence="7 8">
    <name type="scientific">Neptunomonas marina</name>
    <dbReference type="NCBI Taxonomy" id="1815562"/>
    <lineage>
        <taxon>Bacteria</taxon>
        <taxon>Pseudomonadati</taxon>
        <taxon>Pseudomonadota</taxon>
        <taxon>Gammaproteobacteria</taxon>
        <taxon>Oceanospirillales</taxon>
        <taxon>Oceanospirillaceae</taxon>
        <taxon>Neptunomonas</taxon>
    </lineage>
</organism>
<dbReference type="EMBL" id="SACQ01000002">
    <property type="protein sequence ID" value="RVU31759.1"/>
    <property type="molecule type" value="Genomic_DNA"/>
</dbReference>
<keyword evidence="1 6" id="KW-0963">Cytoplasm</keyword>
<dbReference type="HAMAP" id="MF_00074">
    <property type="entry name" value="16SrRNA_methyltr_G"/>
    <property type="match status" value="1"/>
</dbReference>
<dbReference type="PANTHER" id="PTHR31760">
    <property type="entry name" value="S-ADENOSYL-L-METHIONINE-DEPENDENT METHYLTRANSFERASES SUPERFAMILY PROTEIN"/>
    <property type="match status" value="1"/>
</dbReference>
<comment type="caution">
    <text evidence="7">The sequence shown here is derived from an EMBL/GenBank/DDBJ whole genome shotgun (WGS) entry which is preliminary data.</text>
</comment>
<feature type="binding site" evidence="6">
    <location>
        <position position="83"/>
    </location>
    <ligand>
        <name>S-adenosyl-L-methionine</name>
        <dbReference type="ChEBI" id="CHEBI:59789"/>
    </ligand>
</feature>
<evidence type="ECO:0000256" key="6">
    <source>
        <dbReference type="HAMAP-Rule" id="MF_00074"/>
    </source>
</evidence>
<evidence type="ECO:0000256" key="1">
    <source>
        <dbReference type="ARBA" id="ARBA00022490"/>
    </source>
</evidence>
<feature type="binding site" evidence="6">
    <location>
        <position position="78"/>
    </location>
    <ligand>
        <name>S-adenosyl-L-methionine</name>
        <dbReference type="ChEBI" id="CHEBI:59789"/>
    </ligand>
</feature>
<keyword evidence="4 6" id="KW-0808">Transferase</keyword>
<evidence type="ECO:0000256" key="5">
    <source>
        <dbReference type="ARBA" id="ARBA00022691"/>
    </source>
</evidence>
<keyword evidence="8" id="KW-1185">Reference proteome</keyword>
<comment type="subcellular location">
    <subcellularLocation>
        <location evidence="6">Cytoplasm</location>
    </subcellularLocation>
</comment>
<gene>
    <name evidence="6 7" type="primary">rsmG</name>
    <name evidence="7" type="ORF">EOE65_07205</name>
</gene>
<comment type="function">
    <text evidence="6">Specifically methylates the N7 position of guanine in position 527 of 16S rRNA.</text>
</comment>
<dbReference type="GO" id="GO:0005829">
    <property type="term" value="C:cytosol"/>
    <property type="evidence" value="ECO:0007669"/>
    <property type="project" value="TreeGrafter"/>
</dbReference>
<evidence type="ECO:0000313" key="7">
    <source>
        <dbReference type="EMBL" id="RVU31759.1"/>
    </source>
</evidence>
<evidence type="ECO:0000313" key="8">
    <source>
        <dbReference type="Proteomes" id="UP000282818"/>
    </source>
</evidence>
<dbReference type="PANTHER" id="PTHR31760:SF0">
    <property type="entry name" value="S-ADENOSYL-L-METHIONINE-DEPENDENT METHYLTRANSFERASES SUPERFAMILY PROTEIN"/>
    <property type="match status" value="1"/>
</dbReference>
<dbReference type="PIRSF" id="PIRSF003078">
    <property type="entry name" value="GidB"/>
    <property type="match status" value="1"/>
</dbReference>